<name>A0AAU0MX77_9GAMM</name>
<accession>A0AAU0MX77</accession>
<dbReference type="RefSeq" id="WP_318952849.1">
    <property type="nucleotide sequence ID" value="NZ_CP137555.1"/>
</dbReference>
<protein>
    <submittedName>
        <fullName evidence="1">CPXCG motif-containing cysteine-rich protein</fullName>
    </submittedName>
</protein>
<proteinExistence type="predicted"/>
<gene>
    <name evidence="1" type="ORF">R5R33_11520</name>
</gene>
<dbReference type="EMBL" id="CP137555">
    <property type="protein sequence ID" value="WOX04370.1"/>
    <property type="molecule type" value="Genomic_DNA"/>
</dbReference>
<dbReference type="AlphaFoldDB" id="A0AAU0MX77"/>
<evidence type="ECO:0000313" key="2">
    <source>
        <dbReference type="Proteomes" id="UP001302477"/>
    </source>
</evidence>
<organism evidence="1 2">
    <name type="scientific">Microbulbifer pacificus</name>
    <dbReference type="NCBI Taxonomy" id="407164"/>
    <lineage>
        <taxon>Bacteria</taxon>
        <taxon>Pseudomonadati</taxon>
        <taxon>Pseudomonadota</taxon>
        <taxon>Gammaproteobacteria</taxon>
        <taxon>Cellvibrionales</taxon>
        <taxon>Microbulbiferaceae</taxon>
        <taxon>Microbulbifer</taxon>
    </lineage>
</organism>
<sequence length="68" mass="7677">MDRSMGKIEEFSDRCPYCGETILVLIDTSAGSQHYFEDCAVCCRPIQVLVSVDMEGQWTAQFKHEGDV</sequence>
<dbReference type="Pfam" id="PF14255">
    <property type="entry name" value="Zn_ribbon_21"/>
    <property type="match status" value="1"/>
</dbReference>
<keyword evidence="2" id="KW-1185">Reference proteome</keyword>
<dbReference type="Proteomes" id="UP001302477">
    <property type="component" value="Chromosome"/>
</dbReference>
<evidence type="ECO:0000313" key="1">
    <source>
        <dbReference type="EMBL" id="WOX04370.1"/>
    </source>
</evidence>
<dbReference type="KEGG" id="mpaf:R5R33_11520"/>
<reference evidence="1 2" key="1">
    <citation type="submission" date="2023-10" db="EMBL/GenBank/DDBJ databases">
        <title>Description of Microbulbifer bruguierae sp. nov., isolated from the sediments of mangrove plant Bruguiera sexangula and comparative genomic analyses of the genus Microbulbifer.</title>
        <authorList>
            <person name="Long M."/>
        </authorList>
    </citation>
    <scope>NUCLEOTIDE SEQUENCE [LARGE SCALE GENOMIC DNA]</scope>
    <source>
        <strain evidence="1 2">SPO729</strain>
    </source>
</reference>
<dbReference type="InterPro" id="IPR025990">
    <property type="entry name" value="zinc_ribbon_bacterial"/>
</dbReference>